<feature type="domain" description="RagB/SusD" evidence="7">
    <location>
        <begin position="341"/>
        <end position="419"/>
    </location>
</feature>
<evidence type="ECO:0000313" key="9">
    <source>
        <dbReference type="Proteomes" id="UP000255317"/>
    </source>
</evidence>
<comment type="similarity">
    <text evidence="2">Belongs to the SusD family.</text>
</comment>
<dbReference type="AlphaFoldDB" id="A0A370QIX3"/>
<accession>A0A370QIX3</accession>
<dbReference type="InterPro" id="IPR012944">
    <property type="entry name" value="SusD_RagB_dom"/>
</dbReference>
<comment type="caution">
    <text evidence="8">The sequence shown here is derived from an EMBL/GenBank/DDBJ whole genome shotgun (WGS) entry which is preliminary data.</text>
</comment>
<reference evidence="8 9" key="1">
    <citation type="submission" date="2018-07" db="EMBL/GenBank/DDBJ databases">
        <title>Genomic Encyclopedia of Type Strains, Phase IV (KMG-IV): sequencing the most valuable type-strain genomes for metagenomic binning, comparative biology and taxonomic classification.</title>
        <authorList>
            <person name="Goeker M."/>
        </authorList>
    </citation>
    <scope>NUCLEOTIDE SEQUENCE [LARGE SCALE GENOMIC DNA]</scope>
    <source>
        <strain evidence="8 9">DSM 101478</strain>
    </source>
</reference>
<dbReference type="GO" id="GO:0009279">
    <property type="term" value="C:cell outer membrane"/>
    <property type="evidence" value="ECO:0007669"/>
    <property type="project" value="UniProtKB-SubCell"/>
</dbReference>
<keyword evidence="3 6" id="KW-0732">Signal</keyword>
<dbReference type="PROSITE" id="PS51257">
    <property type="entry name" value="PROKAR_LIPOPROTEIN"/>
    <property type="match status" value="1"/>
</dbReference>
<name>A0A370QIX3_9FLAO</name>
<evidence type="ECO:0000313" key="8">
    <source>
        <dbReference type="EMBL" id="RDK88292.1"/>
    </source>
</evidence>
<keyword evidence="9" id="KW-1185">Reference proteome</keyword>
<evidence type="ECO:0000259" key="7">
    <source>
        <dbReference type="Pfam" id="PF07980"/>
    </source>
</evidence>
<evidence type="ECO:0000256" key="2">
    <source>
        <dbReference type="ARBA" id="ARBA00006275"/>
    </source>
</evidence>
<organism evidence="8 9">
    <name type="scientific">Marinirhabdus gelatinilytica</name>
    <dbReference type="NCBI Taxonomy" id="1703343"/>
    <lineage>
        <taxon>Bacteria</taxon>
        <taxon>Pseudomonadati</taxon>
        <taxon>Bacteroidota</taxon>
        <taxon>Flavobacteriia</taxon>
        <taxon>Flavobacteriales</taxon>
        <taxon>Flavobacteriaceae</taxon>
    </lineage>
</organism>
<keyword evidence="4" id="KW-0472">Membrane</keyword>
<comment type="subcellular location">
    <subcellularLocation>
        <location evidence="1">Cell outer membrane</location>
    </subcellularLocation>
</comment>
<dbReference type="Gene3D" id="1.25.40.390">
    <property type="match status" value="2"/>
</dbReference>
<dbReference type="InterPro" id="IPR011990">
    <property type="entry name" value="TPR-like_helical_dom_sf"/>
</dbReference>
<evidence type="ECO:0000256" key="4">
    <source>
        <dbReference type="ARBA" id="ARBA00023136"/>
    </source>
</evidence>
<evidence type="ECO:0000256" key="5">
    <source>
        <dbReference type="ARBA" id="ARBA00023237"/>
    </source>
</evidence>
<evidence type="ECO:0000256" key="1">
    <source>
        <dbReference type="ARBA" id="ARBA00004442"/>
    </source>
</evidence>
<dbReference type="SUPFAM" id="SSF48452">
    <property type="entry name" value="TPR-like"/>
    <property type="match status" value="1"/>
</dbReference>
<feature type="chain" id="PRO_5016945063" evidence="6">
    <location>
        <begin position="27"/>
        <end position="445"/>
    </location>
</feature>
<proteinExistence type="inferred from homology"/>
<dbReference type="Proteomes" id="UP000255317">
    <property type="component" value="Unassembled WGS sequence"/>
</dbReference>
<dbReference type="OrthoDB" id="9794888at2"/>
<dbReference type="EMBL" id="QRAO01000001">
    <property type="protein sequence ID" value="RDK88292.1"/>
    <property type="molecule type" value="Genomic_DNA"/>
</dbReference>
<gene>
    <name evidence="8" type="ORF">C8D94_101162</name>
</gene>
<keyword evidence="5" id="KW-0998">Cell outer membrane</keyword>
<evidence type="ECO:0000256" key="6">
    <source>
        <dbReference type="SAM" id="SignalP"/>
    </source>
</evidence>
<dbReference type="Pfam" id="PF07980">
    <property type="entry name" value="SusD_RagB"/>
    <property type="match status" value="1"/>
</dbReference>
<sequence length="445" mass="48139">MKKTIMNITKLTLIAFSLAIFSSCTFEEVIDPNGPSLDGVQEEASKGQLNELVVGIEATKRNGLGIETTASGTMARELYLFDADPRNTGDLLGKNGIGLDNNSFYSVAQWNGNYRCVKNASILINAANNTSAVTAAEANAYTGYAKTMMAYELIQVLKSYGMARIDIEDPDNLGPILDFGPAMDAIRGMLDDALDDLNGAGGEFPFSLSEGFSGFDTPSTFAQYNRAIAAMAAVYDGDGSGSLNLFSNSYFDIAGDLNTGPKHIFGLGSGDQANPVFRPASTEDNPNNGDQIIVHPSFIDDAEDGDLRVENKTAERPDPSTQDGLTSNFESTLYESNVSPIDLLRNEELILLFAEANIIAGNLGVAQNALDVIRISAGLEAKDYGGNPTSEQLVDELLMQRRYSLWAENHRMFDLRRYGRSNTLPIDRPGDQIFNVLPIPLSESN</sequence>
<protein>
    <submittedName>
        <fullName evidence="8">RagB/SusD domain-containing protein</fullName>
    </submittedName>
</protein>
<evidence type="ECO:0000256" key="3">
    <source>
        <dbReference type="ARBA" id="ARBA00022729"/>
    </source>
</evidence>
<feature type="signal peptide" evidence="6">
    <location>
        <begin position="1"/>
        <end position="26"/>
    </location>
</feature>